<evidence type="ECO:0008006" key="2">
    <source>
        <dbReference type="Google" id="ProtNLM"/>
    </source>
</evidence>
<gene>
    <name evidence="1" type="ORF">Slati_2619300</name>
</gene>
<comment type="caution">
    <text evidence="1">The sequence shown here is derived from an EMBL/GenBank/DDBJ whole genome shotgun (WGS) entry which is preliminary data.</text>
</comment>
<protein>
    <recommendedName>
        <fullName evidence="2">Ribosomal protein S12</fullName>
    </recommendedName>
</protein>
<accession>A0AAW2VTU4</accession>
<dbReference type="AlphaFoldDB" id="A0AAW2VTU4"/>
<organism evidence="1">
    <name type="scientific">Sesamum latifolium</name>
    <dbReference type="NCBI Taxonomy" id="2727402"/>
    <lineage>
        <taxon>Eukaryota</taxon>
        <taxon>Viridiplantae</taxon>
        <taxon>Streptophyta</taxon>
        <taxon>Embryophyta</taxon>
        <taxon>Tracheophyta</taxon>
        <taxon>Spermatophyta</taxon>
        <taxon>Magnoliopsida</taxon>
        <taxon>eudicotyledons</taxon>
        <taxon>Gunneridae</taxon>
        <taxon>Pentapetalae</taxon>
        <taxon>asterids</taxon>
        <taxon>lamiids</taxon>
        <taxon>Lamiales</taxon>
        <taxon>Pedaliaceae</taxon>
        <taxon>Sesamum</taxon>
    </lineage>
</organism>
<sequence>MASGATCVQRLDGSRDSAIHTKYRISLRSSSMREPRYPLPRVVLTFERRPLRLHPRTGPRAADASLSFLGAFRAGGSLARTTRTRARRREGAGRGHSPRARAPIVLITRSRSAFAGFDNDPSAGSPTKTLLRLLLPLNDKVQWTSRDVAAANRPRRSIRTLHRTIQSIGAIGNVYKGQGCSQRELMTRKCLLLRITVSLLRRPPPPPPPGNLWLVEHIKYEKKSYLTVKVGGSNVRCLRGFVAEPVPGKRPAALLGKFSLCPITYQPLG</sequence>
<dbReference type="PANTHER" id="PTHR33205">
    <property type="entry name" value="TRANSMEMBRANE PROTEIN"/>
    <property type="match status" value="1"/>
</dbReference>
<name>A0AAW2VTU4_9LAMI</name>
<reference evidence="1" key="2">
    <citation type="journal article" date="2024" name="Plant">
        <title>Genomic evolution and insights into agronomic trait innovations of Sesamum species.</title>
        <authorList>
            <person name="Miao H."/>
            <person name="Wang L."/>
            <person name="Qu L."/>
            <person name="Liu H."/>
            <person name="Sun Y."/>
            <person name="Le M."/>
            <person name="Wang Q."/>
            <person name="Wei S."/>
            <person name="Zheng Y."/>
            <person name="Lin W."/>
            <person name="Duan Y."/>
            <person name="Cao H."/>
            <person name="Xiong S."/>
            <person name="Wang X."/>
            <person name="Wei L."/>
            <person name="Li C."/>
            <person name="Ma Q."/>
            <person name="Ju M."/>
            <person name="Zhao R."/>
            <person name="Li G."/>
            <person name="Mu C."/>
            <person name="Tian Q."/>
            <person name="Mei H."/>
            <person name="Zhang T."/>
            <person name="Gao T."/>
            <person name="Zhang H."/>
        </authorList>
    </citation>
    <scope>NUCLEOTIDE SEQUENCE</scope>
    <source>
        <strain evidence="1">KEN1</strain>
    </source>
</reference>
<evidence type="ECO:0000313" key="1">
    <source>
        <dbReference type="EMBL" id="KAL0432850.1"/>
    </source>
</evidence>
<dbReference type="PANTHER" id="PTHR33205:SF1">
    <property type="entry name" value="TRANSMEMBRANE PROTEIN"/>
    <property type="match status" value="1"/>
</dbReference>
<dbReference type="EMBL" id="JACGWN010000009">
    <property type="protein sequence ID" value="KAL0432850.1"/>
    <property type="molecule type" value="Genomic_DNA"/>
</dbReference>
<reference evidence="1" key="1">
    <citation type="submission" date="2020-06" db="EMBL/GenBank/DDBJ databases">
        <authorList>
            <person name="Li T."/>
            <person name="Hu X."/>
            <person name="Zhang T."/>
            <person name="Song X."/>
            <person name="Zhang H."/>
            <person name="Dai N."/>
            <person name="Sheng W."/>
            <person name="Hou X."/>
            <person name="Wei L."/>
        </authorList>
    </citation>
    <scope>NUCLEOTIDE SEQUENCE</scope>
    <source>
        <strain evidence="1">KEN1</strain>
        <tissue evidence="1">Leaf</tissue>
    </source>
</reference>
<proteinExistence type="predicted"/>
<dbReference type="AntiFam" id="ANF00034">
    <property type="entry name" value="Antisense to 5.8S rRNA"/>
</dbReference>